<reference evidence="2 3" key="1">
    <citation type="submission" date="2019-05" db="EMBL/GenBank/DDBJ databases">
        <title>Another draft genome of Portunus trituberculatus and its Hox gene families provides insights of decapod evolution.</title>
        <authorList>
            <person name="Jeong J.-H."/>
            <person name="Song I."/>
            <person name="Kim S."/>
            <person name="Choi T."/>
            <person name="Kim D."/>
            <person name="Ryu S."/>
            <person name="Kim W."/>
        </authorList>
    </citation>
    <scope>NUCLEOTIDE SEQUENCE [LARGE SCALE GENOMIC DNA]</scope>
    <source>
        <tissue evidence="2">Muscle</tissue>
    </source>
</reference>
<comment type="caution">
    <text evidence="2">The sequence shown here is derived from an EMBL/GenBank/DDBJ whole genome shotgun (WGS) entry which is preliminary data.</text>
</comment>
<evidence type="ECO:0000313" key="3">
    <source>
        <dbReference type="Proteomes" id="UP000324222"/>
    </source>
</evidence>
<keyword evidence="3" id="KW-1185">Reference proteome</keyword>
<protein>
    <submittedName>
        <fullName evidence="2">Uncharacterized protein</fullName>
    </submittedName>
</protein>
<evidence type="ECO:0000313" key="2">
    <source>
        <dbReference type="EMBL" id="MPC46345.1"/>
    </source>
</evidence>
<feature type="compositionally biased region" description="Polar residues" evidence="1">
    <location>
        <begin position="1"/>
        <end position="16"/>
    </location>
</feature>
<evidence type="ECO:0000256" key="1">
    <source>
        <dbReference type="SAM" id="MobiDB-lite"/>
    </source>
</evidence>
<dbReference type="Proteomes" id="UP000324222">
    <property type="component" value="Unassembled WGS sequence"/>
</dbReference>
<proteinExistence type="predicted"/>
<gene>
    <name evidence="2" type="ORF">E2C01_040064</name>
</gene>
<sequence length="57" mass="6164">MRETLTAKSASPQTPSRPSPSVLLHHHPACYSINLVCPERKKACHGLQALGTSKRGN</sequence>
<feature type="region of interest" description="Disordered" evidence="1">
    <location>
        <begin position="1"/>
        <end position="23"/>
    </location>
</feature>
<dbReference type="AlphaFoldDB" id="A0A5B7FLN4"/>
<organism evidence="2 3">
    <name type="scientific">Portunus trituberculatus</name>
    <name type="common">Swimming crab</name>
    <name type="synonym">Neptunus trituberculatus</name>
    <dbReference type="NCBI Taxonomy" id="210409"/>
    <lineage>
        <taxon>Eukaryota</taxon>
        <taxon>Metazoa</taxon>
        <taxon>Ecdysozoa</taxon>
        <taxon>Arthropoda</taxon>
        <taxon>Crustacea</taxon>
        <taxon>Multicrustacea</taxon>
        <taxon>Malacostraca</taxon>
        <taxon>Eumalacostraca</taxon>
        <taxon>Eucarida</taxon>
        <taxon>Decapoda</taxon>
        <taxon>Pleocyemata</taxon>
        <taxon>Brachyura</taxon>
        <taxon>Eubrachyura</taxon>
        <taxon>Portunoidea</taxon>
        <taxon>Portunidae</taxon>
        <taxon>Portuninae</taxon>
        <taxon>Portunus</taxon>
    </lineage>
</organism>
<dbReference type="EMBL" id="VSRR010007160">
    <property type="protein sequence ID" value="MPC46345.1"/>
    <property type="molecule type" value="Genomic_DNA"/>
</dbReference>
<accession>A0A5B7FLN4</accession>
<name>A0A5B7FLN4_PORTR</name>